<gene>
    <name evidence="1" type="ORF">LMG23994_05825</name>
</gene>
<organism evidence="1 2">
    <name type="scientific">Cupriavidus pinatubonensis</name>
    <dbReference type="NCBI Taxonomy" id="248026"/>
    <lineage>
        <taxon>Bacteria</taxon>
        <taxon>Pseudomonadati</taxon>
        <taxon>Pseudomonadota</taxon>
        <taxon>Betaproteobacteria</taxon>
        <taxon>Burkholderiales</taxon>
        <taxon>Burkholderiaceae</taxon>
        <taxon>Cupriavidus</taxon>
    </lineage>
</organism>
<proteinExistence type="predicted"/>
<dbReference type="EMBL" id="CAJZAF010000043">
    <property type="protein sequence ID" value="CAG9185641.1"/>
    <property type="molecule type" value="Genomic_DNA"/>
</dbReference>
<dbReference type="Proteomes" id="UP000701702">
    <property type="component" value="Unassembled WGS sequence"/>
</dbReference>
<sequence length="167" mass="18542">MKVRAQFVKVRPVRWSPFPVEHISDRYKQPAAAPIVATCPVCHAVFMRGHWQWRAAPSGAGHLVCSACARTADGIPAARVVLAGGFEATHRQEILALVRHREAGLRAQHPMERLMSIESGEQGTVIATTGVHLARDIGNAIHHAYRGKLTIDYDHAETELHVNWHRD</sequence>
<evidence type="ECO:0000313" key="2">
    <source>
        <dbReference type="Proteomes" id="UP000701702"/>
    </source>
</evidence>
<protein>
    <recommendedName>
        <fullName evidence="3">ATPase</fullName>
    </recommendedName>
</protein>
<keyword evidence="2" id="KW-1185">Reference proteome</keyword>
<dbReference type="RefSeq" id="WP_224008969.1">
    <property type="nucleotide sequence ID" value="NZ_CAJZAF010000043.1"/>
</dbReference>
<reference evidence="1 2" key="1">
    <citation type="submission" date="2021-08" db="EMBL/GenBank/DDBJ databases">
        <authorList>
            <person name="Peeters C."/>
        </authorList>
    </citation>
    <scope>NUCLEOTIDE SEQUENCE [LARGE SCALE GENOMIC DNA]</scope>
    <source>
        <strain evidence="1 2">LMG 23994</strain>
    </source>
</reference>
<name>A0ABM8XZ96_9BURK</name>
<dbReference type="NCBIfam" id="NF040826">
    <property type="entry name" value="lxa_BCAM0308"/>
    <property type="match status" value="1"/>
</dbReference>
<evidence type="ECO:0008006" key="3">
    <source>
        <dbReference type="Google" id="ProtNLM"/>
    </source>
</evidence>
<evidence type="ECO:0000313" key="1">
    <source>
        <dbReference type="EMBL" id="CAG9185641.1"/>
    </source>
</evidence>
<dbReference type="InterPro" id="IPR047706">
    <property type="entry name" value="BCAM0308-like"/>
</dbReference>
<accession>A0ABM8XZ96</accession>
<comment type="caution">
    <text evidence="1">The sequence shown here is derived from an EMBL/GenBank/DDBJ whole genome shotgun (WGS) entry which is preliminary data.</text>
</comment>